<feature type="transmembrane region" description="Helical" evidence="2">
    <location>
        <begin position="118"/>
        <end position="145"/>
    </location>
</feature>
<protein>
    <submittedName>
        <fullName evidence="3">Uncharacterized protein</fullName>
    </submittedName>
</protein>
<organism evidence="3 4">
    <name type="scientific">Rhodotorula diobovata</name>
    <dbReference type="NCBI Taxonomy" id="5288"/>
    <lineage>
        <taxon>Eukaryota</taxon>
        <taxon>Fungi</taxon>
        <taxon>Dikarya</taxon>
        <taxon>Basidiomycota</taxon>
        <taxon>Pucciniomycotina</taxon>
        <taxon>Microbotryomycetes</taxon>
        <taxon>Sporidiobolales</taxon>
        <taxon>Sporidiobolaceae</taxon>
        <taxon>Rhodotorula</taxon>
    </lineage>
</organism>
<feature type="compositionally biased region" description="Basic residues" evidence="1">
    <location>
        <begin position="341"/>
        <end position="356"/>
    </location>
</feature>
<keyword evidence="4" id="KW-1185">Reference proteome</keyword>
<evidence type="ECO:0000313" key="4">
    <source>
        <dbReference type="Proteomes" id="UP000311382"/>
    </source>
</evidence>
<dbReference type="EMBL" id="SOZI01000197">
    <property type="protein sequence ID" value="TNY17497.1"/>
    <property type="molecule type" value="Genomic_DNA"/>
</dbReference>
<keyword evidence="2" id="KW-0812">Transmembrane</keyword>
<keyword evidence="2" id="KW-1133">Transmembrane helix</keyword>
<evidence type="ECO:0000256" key="1">
    <source>
        <dbReference type="SAM" id="MobiDB-lite"/>
    </source>
</evidence>
<keyword evidence="2" id="KW-0472">Membrane</keyword>
<feature type="compositionally biased region" description="Low complexity" evidence="1">
    <location>
        <begin position="307"/>
        <end position="328"/>
    </location>
</feature>
<feature type="transmembrane region" description="Helical" evidence="2">
    <location>
        <begin position="43"/>
        <end position="64"/>
    </location>
</feature>
<sequence length="356" mass="38638">MTACYLAWAIALWKGHFQLNEIKAQSSGTAYDQLVLMARYSSLTAWFAVTETCLCLGALVVSLWPQAETAKWLSRLIWFGWIASWGFGIFGIVAYLSSDAFLAAGCKRGDECWAVRQHLQVGLTIAIFATLAVVFYCAVILSAFVHTLHPHLFISPDSDSDDDYSDVEEHRADELEKELLRSGHPYAGDAIRLLARERQERAAARSVSRRRTGYTPHQSNDELPPPGPGRFKPAAGGARAQQQTYSPDDDEGSSASHSGSSDEERAVLVPSGRKSSGGAGGTSTSAGASVSTSRGRPPTRGHARQLSDISSSGVESESASENEAPARSQAKAVEQREMGRRRSSASRSRSRSRSRR</sequence>
<feature type="region of interest" description="Disordered" evidence="1">
    <location>
        <begin position="202"/>
        <end position="356"/>
    </location>
</feature>
<name>A0A5C5FL14_9BASI</name>
<dbReference type="Proteomes" id="UP000311382">
    <property type="component" value="Unassembled WGS sequence"/>
</dbReference>
<dbReference type="AlphaFoldDB" id="A0A5C5FL14"/>
<accession>A0A5C5FL14</accession>
<feature type="transmembrane region" description="Helical" evidence="2">
    <location>
        <begin position="76"/>
        <end position="98"/>
    </location>
</feature>
<reference evidence="3 4" key="1">
    <citation type="submission" date="2019-03" db="EMBL/GenBank/DDBJ databases">
        <title>Rhodosporidium diobovatum UCD-FST 08-225 genome sequencing, assembly, and annotation.</title>
        <authorList>
            <person name="Fakankun I.U."/>
            <person name="Fristensky B."/>
            <person name="Levin D.B."/>
        </authorList>
    </citation>
    <scope>NUCLEOTIDE SEQUENCE [LARGE SCALE GENOMIC DNA]</scope>
    <source>
        <strain evidence="3 4">UCD-FST 08-225</strain>
    </source>
</reference>
<gene>
    <name evidence="3" type="ORF">DMC30DRAFT_430081</name>
</gene>
<dbReference type="OrthoDB" id="2529892at2759"/>
<proteinExistence type="predicted"/>
<evidence type="ECO:0000313" key="3">
    <source>
        <dbReference type="EMBL" id="TNY17497.1"/>
    </source>
</evidence>
<evidence type="ECO:0000256" key="2">
    <source>
        <dbReference type="SAM" id="Phobius"/>
    </source>
</evidence>
<comment type="caution">
    <text evidence="3">The sequence shown here is derived from an EMBL/GenBank/DDBJ whole genome shotgun (WGS) entry which is preliminary data.</text>
</comment>
<feature type="compositionally biased region" description="Low complexity" evidence="1">
    <location>
        <begin position="282"/>
        <end position="296"/>
    </location>
</feature>